<feature type="compositionally biased region" description="Low complexity" evidence="1">
    <location>
        <begin position="14"/>
        <end position="39"/>
    </location>
</feature>
<dbReference type="PANTHER" id="PTHR28052">
    <property type="entry name" value="UPF0545 PROTEIN C22ORF39"/>
    <property type="match status" value="1"/>
</dbReference>
<accession>A0A6A6WZ95</accession>
<protein>
    <recommendedName>
        <fullName evidence="4">DUF3128 domain-containing protein</fullName>
    </recommendedName>
</protein>
<name>A0A6A6WZ95_9PLEO</name>
<gene>
    <name evidence="2" type="ORF">K505DRAFT_328343</name>
</gene>
<feature type="region of interest" description="Disordered" evidence="1">
    <location>
        <begin position="1"/>
        <end position="92"/>
    </location>
</feature>
<dbReference type="PANTHER" id="PTHR28052:SF1">
    <property type="entry name" value="UPF0545 PROTEIN C22ORF39"/>
    <property type="match status" value="1"/>
</dbReference>
<evidence type="ECO:0000313" key="2">
    <source>
        <dbReference type="EMBL" id="KAF2789275.1"/>
    </source>
</evidence>
<feature type="compositionally biased region" description="Pro residues" evidence="1">
    <location>
        <begin position="40"/>
        <end position="50"/>
    </location>
</feature>
<feature type="compositionally biased region" description="Polar residues" evidence="1">
    <location>
        <begin position="1"/>
        <end position="12"/>
    </location>
</feature>
<organism evidence="2 3">
    <name type="scientific">Melanomma pulvis-pyrius CBS 109.77</name>
    <dbReference type="NCBI Taxonomy" id="1314802"/>
    <lineage>
        <taxon>Eukaryota</taxon>
        <taxon>Fungi</taxon>
        <taxon>Dikarya</taxon>
        <taxon>Ascomycota</taxon>
        <taxon>Pezizomycotina</taxon>
        <taxon>Dothideomycetes</taxon>
        <taxon>Pleosporomycetidae</taxon>
        <taxon>Pleosporales</taxon>
        <taxon>Melanommataceae</taxon>
        <taxon>Melanomma</taxon>
    </lineage>
</organism>
<dbReference type="OrthoDB" id="2017405at2759"/>
<proteinExistence type="predicted"/>
<dbReference type="InterPro" id="IPR021475">
    <property type="entry name" value="Pants/Emi1-like"/>
</dbReference>
<feature type="compositionally biased region" description="Polar residues" evidence="1">
    <location>
        <begin position="80"/>
        <end position="92"/>
    </location>
</feature>
<evidence type="ECO:0000313" key="3">
    <source>
        <dbReference type="Proteomes" id="UP000799757"/>
    </source>
</evidence>
<evidence type="ECO:0008006" key="4">
    <source>
        <dbReference type="Google" id="ProtNLM"/>
    </source>
</evidence>
<dbReference type="EMBL" id="MU002149">
    <property type="protein sequence ID" value="KAF2789275.1"/>
    <property type="molecule type" value="Genomic_DNA"/>
</dbReference>
<dbReference type="Pfam" id="PF11326">
    <property type="entry name" value="PANTS-like"/>
    <property type="match status" value="1"/>
</dbReference>
<dbReference type="AlphaFoldDB" id="A0A6A6WZ95"/>
<reference evidence="2" key="1">
    <citation type="journal article" date="2020" name="Stud. Mycol.">
        <title>101 Dothideomycetes genomes: a test case for predicting lifestyles and emergence of pathogens.</title>
        <authorList>
            <person name="Haridas S."/>
            <person name="Albert R."/>
            <person name="Binder M."/>
            <person name="Bloem J."/>
            <person name="Labutti K."/>
            <person name="Salamov A."/>
            <person name="Andreopoulos B."/>
            <person name="Baker S."/>
            <person name="Barry K."/>
            <person name="Bills G."/>
            <person name="Bluhm B."/>
            <person name="Cannon C."/>
            <person name="Castanera R."/>
            <person name="Culley D."/>
            <person name="Daum C."/>
            <person name="Ezra D."/>
            <person name="Gonzalez J."/>
            <person name="Henrissat B."/>
            <person name="Kuo A."/>
            <person name="Liang C."/>
            <person name="Lipzen A."/>
            <person name="Lutzoni F."/>
            <person name="Magnuson J."/>
            <person name="Mondo S."/>
            <person name="Nolan M."/>
            <person name="Ohm R."/>
            <person name="Pangilinan J."/>
            <person name="Park H.-J."/>
            <person name="Ramirez L."/>
            <person name="Alfaro M."/>
            <person name="Sun H."/>
            <person name="Tritt A."/>
            <person name="Yoshinaga Y."/>
            <person name="Zwiers L.-H."/>
            <person name="Turgeon B."/>
            <person name="Goodwin S."/>
            <person name="Spatafora J."/>
            <person name="Crous P."/>
            <person name="Grigoriev I."/>
        </authorList>
    </citation>
    <scope>NUCLEOTIDE SEQUENCE</scope>
    <source>
        <strain evidence="2">CBS 109.77</strain>
    </source>
</reference>
<feature type="compositionally biased region" description="Pro residues" evidence="1">
    <location>
        <begin position="66"/>
        <end position="79"/>
    </location>
</feature>
<keyword evidence="3" id="KW-1185">Reference proteome</keyword>
<dbReference type="Proteomes" id="UP000799757">
    <property type="component" value="Unassembled WGS sequence"/>
</dbReference>
<evidence type="ECO:0000256" key="1">
    <source>
        <dbReference type="SAM" id="MobiDB-lite"/>
    </source>
</evidence>
<sequence>MGWFSSSPSTDVKPTAQQLPTPTSPPAQLQPQPQPELQSQPPPPPQPPIDPDADFHAAFPHLAPTPADPNAPRSPPPPSLNSHQTTATSDLTSYPTTMSCSAAFDSAFYCSSLGGHFNDIYRYGQLRSCSEHWADWRFCMGLKSKSAEAKREAVQDRYRDKEEKVRGKKNSEDVWERRGPGESIVGAFSKAEEEGRRVEKS</sequence>